<organism evidence="2 6">
    <name type="scientific">Candidatus Hakubella thermalkaliphila</name>
    <dbReference type="NCBI Taxonomy" id="2754717"/>
    <lineage>
        <taxon>Bacteria</taxon>
        <taxon>Bacillati</taxon>
        <taxon>Actinomycetota</taxon>
        <taxon>Actinomycetota incertae sedis</taxon>
        <taxon>Candidatus Hakubellales</taxon>
        <taxon>Candidatus Hakubellaceae</taxon>
        <taxon>Candidatus Hakubella</taxon>
    </lineage>
</organism>
<comment type="caution">
    <text evidence="2">The sequence shown here is derived from an EMBL/GenBank/DDBJ whole genome shotgun (WGS) entry which is preliminary data.</text>
</comment>
<evidence type="ECO:0000313" key="3">
    <source>
        <dbReference type="EMBL" id="GFP20856.1"/>
    </source>
</evidence>
<dbReference type="AlphaFoldDB" id="A0A6V8NFE4"/>
<accession>A0A6V8NFE4</accession>
<dbReference type="InterPro" id="IPR035093">
    <property type="entry name" value="RelE/ParE_toxin_dom_sf"/>
</dbReference>
<dbReference type="EMBL" id="BLRV01000004">
    <property type="protein sequence ID" value="GFP20856.1"/>
    <property type="molecule type" value="Genomic_DNA"/>
</dbReference>
<name>A0A6V8NFE4_9ACTN</name>
<sequence length="53" mass="6460">MARVSWTDEAQKWLREIYEYVSRDNKEAAVKLVNSIHQKVRFWKISRSWGTVY</sequence>
<keyword evidence="1" id="KW-1277">Toxin-antitoxin system</keyword>
<protein>
    <recommendedName>
        <fullName evidence="8">Toxin ParE1/3/4</fullName>
    </recommendedName>
</protein>
<dbReference type="EMBL" id="BLSD01000042">
    <property type="protein sequence ID" value="GFP39293.1"/>
    <property type="molecule type" value="Genomic_DNA"/>
</dbReference>
<proteinExistence type="predicted"/>
<evidence type="ECO:0000313" key="4">
    <source>
        <dbReference type="EMBL" id="GFP39293.1"/>
    </source>
</evidence>
<reference evidence="5 6" key="1">
    <citation type="journal article" date="2020" name="Front. Microbiol.">
        <title>Single-cell genomics of novel Actinobacteria with the Wood-Ljungdahl pathway discovered in a serpentinizing system.</title>
        <authorList>
            <person name="Merino N."/>
            <person name="Kawai M."/>
            <person name="Boyd E.S."/>
            <person name="Colman D.R."/>
            <person name="McGlynn S.E."/>
            <person name="Nealson K.H."/>
            <person name="Kurokawa K."/>
            <person name="Hongoh Y."/>
        </authorList>
    </citation>
    <scope>NUCLEOTIDE SEQUENCE [LARGE SCALE GENOMIC DNA]</scope>
    <source>
        <strain evidence="2 6">S03</strain>
        <strain evidence="3 7">S06</strain>
        <strain evidence="4 5">S47</strain>
    </source>
</reference>
<evidence type="ECO:0000313" key="6">
    <source>
        <dbReference type="Proteomes" id="UP000574717"/>
    </source>
</evidence>
<evidence type="ECO:0000256" key="1">
    <source>
        <dbReference type="ARBA" id="ARBA00022649"/>
    </source>
</evidence>
<dbReference type="EMBL" id="BLRU01000020">
    <property type="protein sequence ID" value="GFP18893.1"/>
    <property type="molecule type" value="Genomic_DNA"/>
</dbReference>
<gene>
    <name evidence="2" type="ORF">HKBW3S03_00398</name>
    <name evidence="3" type="ORF">HKBW3S06_00083</name>
    <name evidence="4" type="ORF">HKBW3S47_00992</name>
</gene>
<dbReference type="Proteomes" id="UP000574717">
    <property type="component" value="Unassembled WGS sequence"/>
</dbReference>
<dbReference type="Proteomes" id="UP000569018">
    <property type="component" value="Unassembled WGS sequence"/>
</dbReference>
<evidence type="ECO:0000313" key="2">
    <source>
        <dbReference type="EMBL" id="GFP18893.1"/>
    </source>
</evidence>
<evidence type="ECO:0000313" key="7">
    <source>
        <dbReference type="Proteomes" id="UP000580051"/>
    </source>
</evidence>
<dbReference type="InterPro" id="IPR007712">
    <property type="entry name" value="RelE/ParE_toxin"/>
</dbReference>
<dbReference type="Pfam" id="PF05016">
    <property type="entry name" value="ParE_toxin"/>
    <property type="match status" value="1"/>
</dbReference>
<dbReference type="Proteomes" id="UP000580051">
    <property type="component" value="Unassembled WGS sequence"/>
</dbReference>
<evidence type="ECO:0008006" key="8">
    <source>
        <dbReference type="Google" id="ProtNLM"/>
    </source>
</evidence>
<evidence type="ECO:0000313" key="5">
    <source>
        <dbReference type="Proteomes" id="UP000569018"/>
    </source>
</evidence>
<dbReference type="RefSeq" id="WP_258187075.1">
    <property type="nucleotide sequence ID" value="NZ_BLRU01000020.1"/>
</dbReference>
<dbReference type="Gene3D" id="3.30.2310.20">
    <property type="entry name" value="RelE-like"/>
    <property type="match status" value="1"/>
</dbReference>